<feature type="domain" description="Thioredoxin" evidence="3">
    <location>
        <begin position="17"/>
        <end position="185"/>
    </location>
</feature>
<evidence type="ECO:0000313" key="7">
    <source>
        <dbReference type="Proteomes" id="UP001218364"/>
    </source>
</evidence>
<dbReference type="RefSeq" id="WP_197492318.1">
    <property type="nucleotide sequence ID" value="NZ_CP015124.1"/>
</dbReference>
<feature type="chain" id="PRO_5044370060" evidence="2">
    <location>
        <begin position="23"/>
        <end position="187"/>
    </location>
</feature>
<dbReference type="InterPro" id="IPR050553">
    <property type="entry name" value="Thioredoxin_ResA/DsbE_sf"/>
</dbReference>
<dbReference type="EMBL" id="CP015124">
    <property type="protein sequence ID" value="ANP37712.1"/>
    <property type="molecule type" value="Genomic_DNA"/>
</dbReference>
<reference evidence="4 6" key="1">
    <citation type="submission" date="2016-04" db="EMBL/GenBank/DDBJ databases">
        <authorList>
            <person name="Evans L.H."/>
            <person name="Alamgir A."/>
            <person name="Owens N."/>
            <person name="Weber N.D."/>
            <person name="Virtaneva K."/>
            <person name="Barbian K."/>
            <person name="Babar A."/>
            <person name="Rosenke K."/>
        </authorList>
    </citation>
    <scope>NUCLEOTIDE SEQUENCE [LARGE SCALE GENOMIC DNA]</scope>
    <source>
        <strain evidence="4 6">JL2886</strain>
    </source>
</reference>
<dbReference type="GO" id="GO:0016209">
    <property type="term" value="F:antioxidant activity"/>
    <property type="evidence" value="ECO:0007669"/>
    <property type="project" value="InterPro"/>
</dbReference>
<feature type="signal peptide" evidence="2">
    <location>
        <begin position="1"/>
        <end position="22"/>
    </location>
</feature>
<dbReference type="EMBL" id="JARCJK010000002">
    <property type="protein sequence ID" value="MDE4165180.1"/>
    <property type="molecule type" value="Genomic_DNA"/>
</dbReference>
<gene>
    <name evidence="4" type="ORF">JL2886_02826</name>
    <name evidence="5" type="ORF">PXK24_05720</name>
</gene>
<keyword evidence="2" id="KW-0732">Signal</keyword>
<dbReference type="CDD" id="cd02966">
    <property type="entry name" value="TlpA_like_family"/>
    <property type="match status" value="1"/>
</dbReference>
<evidence type="ECO:0000313" key="5">
    <source>
        <dbReference type="EMBL" id="MDE4165180.1"/>
    </source>
</evidence>
<dbReference type="InterPro" id="IPR013766">
    <property type="entry name" value="Thioredoxin_domain"/>
</dbReference>
<dbReference type="PATRIC" id="fig|60890.4.peg.2752"/>
<keyword evidence="6" id="KW-1185">Reference proteome</keyword>
<evidence type="ECO:0000259" key="3">
    <source>
        <dbReference type="PROSITE" id="PS51352"/>
    </source>
</evidence>
<dbReference type="PANTHER" id="PTHR42852">
    <property type="entry name" value="THIOL:DISULFIDE INTERCHANGE PROTEIN DSBE"/>
    <property type="match status" value="1"/>
</dbReference>
<keyword evidence="1" id="KW-0676">Redox-active center</keyword>
<dbReference type="AlphaFoldDB" id="A0A1B0ZU47"/>
<dbReference type="PROSITE" id="PS00194">
    <property type="entry name" value="THIOREDOXIN_1"/>
    <property type="match status" value="1"/>
</dbReference>
<dbReference type="Pfam" id="PF00578">
    <property type="entry name" value="AhpC-TSA"/>
    <property type="match status" value="1"/>
</dbReference>
<dbReference type="PANTHER" id="PTHR42852:SF13">
    <property type="entry name" value="PROTEIN DIPZ"/>
    <property type="match status" value="1"/>
</dbReference>
<reference evidence="5 7" key="2">
    <citation type="submission" date="2023-02" db="EMBL/GenBank/DDBJ databases">
        <title>Population genomics of bacteria associated with diatom.</title>
        <authorList>
            <person name="Xie J."/>
            <person name="Wang H."/>
        </authorList>
    </citation>
    <scope>NUCLEOTIDE SEQUENCE [LARGE SCALE GENOMIC DNA]</scope>
    <source>
        <strain evidence="5 7">PT47_8</strain>
    </source>
</reference>
<name>A0A1B0ZU47_9RHOB</name>
<dbReference type="Proteomes" id="UP001218364">
    <property type="component" value="Unassembled WGS sequence"/>
</dbReference>
<dbReference type="InterPro" id="IPR000866">
    <property type="entry name" value="AhpC/TSA"/>
</dbReference>
<organism evidence="4 6">
    <name type="scientific">Phaeobacter gallaeciensis</name>
    <dbReference type="NCBI Taxonomy" id="60890"/>
    <lineage>
        <taxon>Bacteria</taxon>
        <taxon>Pseudomonadati</taxon>
        <taxon>Pseudomonadota</taxon>
        <taxon>Alphaproteobacteria</taxon>
        <taxon>Rhodobacterales</taxon>
        <taxon>Roseobacteraceae</taxon>
        <taxon>Phaeobacter</taxon>
    </lineage>
</organism>
<evidence type="ECO:0000256" key="2">
    <source>
        <dbReference type="SAM" id="SignalP"/>
    </source>
</evidence>
<evidence type="ECO:0000313" key="4">
    <source>
        <dbReference type="EMBL" id="ANP37712.1"/>
    </source>
</evidence>
<dbReference type="InterPro" id="IPR036249">
    <property type="entry name" value="Thioredoxin-like_sf"/>
</dbReference>
<proteinExistence type="predicted"/>
<protein>
    <submittedName>
        <fullName evidence="4">Thioredoxin</fullName>
    </submittedName>
    <submittedName>
        <fullName evidence="5">TlpA disulfide reductase family protein</fullName>
    </submittedName>
</protein>
<evidence type="ECO:0000313" key="6">
    <source>
        <dbReference type="Proteomes" id="UP000092565"/>
    </source>
</evidence>
<dbReference type="Gene3D" id="3.40.30.10">
    <property type="entry name" value="Glutaredoxin"/>
    <property type="match status" value="1"/>
</dbReference>
<accession>A0A1B0ZU47</accession>
<sequence>MRLFRHLTLYMALALGANAAFAADVATLEALRADSLKRLVVHSEPRPVSDAEFFLENDGGTATLTDYQGKIVLLNFWATWCAPCRKEMPQIAELQEEFGGEDFEVLTIATGRNSPAGIVKFFEENGITGLPRHTDPKQALARNMAVIGLPITVLINREGEEVARLLGDAEWNSDSAKAIIKEMIATH</sequence>
<dbReference type="PROSITE" id="PS51352">
    <property type="entry name" value="THIOREDOXIN_2"/>
    <property type="match status" value="1"/>
</dbReference>
<evidence type="ECO:0000256" key="1">
    <source>
        <dbReference type="ARBA" id="ARBA00023284"/>
    </source>
</evidence>
<dbReference type="GO" id="GO:0015036">
    <property type="term" value="F:disulfide oxidoreductase activity"/>
    <property type="evidence" value="ECO:0007669"/>
    <property type="project" value="UniProtKB-ARBA"/>
</dbReference>
<dbReference type="Proteomes" id="UP000092565">
    <property type="component" value="Chromosome"/>
</dbReference>
<dbReference type="InterPro" id="IPR017937">
    <property type="entry name" value="Thioredoxin_CS"/>
</dbReference>
<dbReference type="SUPFAM" id="SSF52833">
    <property type="entry name" value="Thioredoxin-like"/>
    <property type="match status" value="1"/>
</dbReference>